<dbReference type="Proteomes" id="UP000176322">
    <property type="component" value="Unassembled WGS sequence"/>
</dbReference>
<dbReference type="STRING" id="1798475.A2837_01845"/>
<protein>
    <recommendedName>
        <fullName evidence="3">Replication initiation protein</fullName>
    </recommendedName>
</protein>
<comment type="caution">
    <text evidence="1">The sequence shown here is derived from an EMBL/GenBank/DDBJ whole genome shotgun (WGS) entry which is preliminary data.</text>
</comment>
<reference evidence="1 2" key="1">
    <citation type="journal article" date="2016" name="Nat. Commun.">
        <title>Thousands of microbial genomes shed light on interconnected biogeochemical processes in an aquifer system.</title>
        <authorList>
            <person name="Anantharaman K."/>
            <person name="Brown C.T."/>
            <person name="Hug L.A."/>
            <person name="Sharon I."/>
            <person name="Castelle C.J."/>
            <person name="Probst A.J."/>
            <person name="Thomas B.C."/>
            <person name="Singh A."/>
            <person name="Wilkins M.J."/>
            <person name="Karaoz U."/>
            <person name="Brodie E.L."/>
            <person name="Williams K.H."/>
            <person name="Hubbard S.S."/>
            <person name="Banfield J.F."/>
        </authorList>
    </citation>
    <scope>NUCLEOTIDE SEQUENCE [LARGE SCALE GENOMIC DNA]</scope>
</reference>
<dbReference type="EMBL" id="MFKO01000002">
    <property type="protein sequence ID" value="OGG41929.1"/>
    <property type="molecule type" value="Genomic_DNA"/>
</dbReference>
<sequence length="361" mass="42621">MRFLTDVSSWELYSKTDQYQKFVRNPSKMEKDTGKYFPRLTGYKRKFSQDANVRIEFSLPKLVYLNNLDELEDKDFPAVLNTLQERLVEMGVILTKTVIENASVSSVHFSKNISLRDGYTVSHIISEISKIDLRKSFDFAKTRFVNNGQSLYAHTTTHQFVVYDKVADLSKDKKRAIDKDQTLYQRSLFEDLNVNNGPREIVRFEVRLNHKQKMNKVIEDVGYSKNPSFKEVFCTDLSKKVVLSYWEKIIKEKNKGLLSVSLSLKDILQVIFLVDKKIKPKQAIYFLGLYMLAKDEDGMRQLRSIATKRMHERTWYRMAKDMRYASELITKNNLRDWVKQIDKSLEIYQPYKVKQYEDKKD</sequence>
<dbReference type="AlphaFoldDB" id="A0A1F6BYA4"/>
<name>A0A1F6BYA4_9BACT</name>
<gene>
    <name evidence="1" type="ORF">A2837_01845</name>
</gene>
<accession>A0A1F6BYA4</accession>
<organism evidence="1 2">
    <name type="scientific">Candidatus Kaiserbacteria bacterium RIFCSPHIGHO2_01_FULL_46_22</name>
    <dbReference type="NCBI Taxonomy" id="1798475"/>
    <lineage>
        <taxon>Bacteria</taxon>
        <taxon>Candidatus Kaiseribacteriota</taxon>
    </lineage>
</organism>
<evidence type="ECO:0000313" key="1">
    <source>
        <dbReference type="EMBL" id="OGG41929.1"/>
    </source>
</evidence>
<proteinExistence type="predicted"/>
<evidence type="ECO:0008006" key="3">
    <source>
        <dbReference type="Google" id="ProtNLM"/>
    </source>
</evidence>
<evidence type="ECO:0000313" key="2">
    <source>
        <dbReference type="Proteomes" id="UP000176322"/>
    </source>
</evidence>